<keyword evidence="2" id="KW-0378">Hydrolase</keyword>
<dbReference type="Gene3D" id="3.20.20.80">
    <property type="entry name" value="Glycosidases"/>
    <property type="match status" value="1"/>
</dbReference>
<evidence type="ECO:0000313" key="5">
    <source>
        <dbReference type="EMBL" id="GAU39051.1"/>
    </source>
</evidence>
<evidence type="ECO:0000256" key="1">
    <source>
        <dbReference type="ARBA" id="ARBA00010838"/>
    </source>
</evidence>
<accession>A0A2Z6N5N2</accession>
<dbReference type="PANTHER" id="PTHR10353:SF137">
    <property type="entry name" value="MYROSINASE 3-RELATED"/>
    <property type="match status" value="1"/>
</dbReference>
<dbReference type="PANTHER" id="PTHR10353">
    <property type="entry name" value="GLYCOSYL HYDROLASE"/>
    <property type="match status" value="1"/>
</dbReference>
<dbReference type="InterPro" id="IPR017853">
    <property type="entry name" value="GH"/>
</dbReference>
<evidence type="ECO:0008006" key="7">
    <source>
        <dbReference type="Google" id="ProtNLM"/>
    </source>
</evidence>
<keyword evidence="3" id="KW-0326">Glycosidase</keyword>
<dbReference type="GO" id="GO:0005975">
    <property type="term" value="P:carbohydrate metabolic process"/>
    <property type="evidence" value="ECO:0007669"/>
    <property type="project" value="InterPro"/>
</dbReference>
<dbReference type="Proteomes" id="UP000242715">
    <property type="component" value="Unassembled WGS sequence"/>
</dbReference>
<protein>
    <recommendedName>
        <fullName evidence="7">Beta-glucosidase</fullName>
    </recommendedName>
</protein>
<dbReference type="EMBL" id="DF973742">
    <property type="protein sequence ID" value="GAU39051.1"/>
    <property type="molecule type" value="Genomic_DNA"/>
</dbReference>
<dbReference type="Pfam" id="PF00232">
    <property type="entry name" value="Glyco_hydro_1"/>
    <property type="match status" value="1"/>
</dbReference>
<proteinExistence type="inferred from homology"/>
<evidence type="ECO:0000256" key="4">
    <source>
        <dbReference type="RuleBase" id="RU003690"/>
    </source>
</evidence>
<evidence type="ECO:0000256" key="2">
    <source>
        <dbReference type="ARBA" id="ARBA00022801"/>
    </source>
</evidence>
<keyword evidence="6" id="KW-1185">Reference proteome</keyword>
<comment type="similarity">
    <text evidence="1 4">Belongs to the glycosyl hydrolase 1 family.</text>
</comment>
<reference evidence="6" key="1">
    <citation type="journal article" date="2017" name="Front. Plant Sci.">
        <title>Climate Clever Clovers: New Paradigm to Reduce the Environmental Footprint of Ruminants by Breeding Low Methanogenic Forages Utilizing Haplotype Variation.</title>
        <authorList>
            <person name="Kaur P."/>
            <person name="Appels R."/>
            <person name="Bayer P.E."/>
            <person name="Keeble-Gagnere G."/>
            <person name="Wang J."/>
            <person name="Hirakawa H."/>
            <person name="Shirasawa K."/>
            <person name="Vercoe P."/>
            <person name="Stefanova K."/>
            <person name="Durmic Z."/>
            <person name="Nichols P."/>
            <person name="Revell C."/>
            <person name="Isobe S.N."/>
            <person name="Edwards D."/>
            <person name="Erskine W."/>
        </authorList>
    </citation>
    <scope>NUCLEOTIDE SEQUENCE [LARGE SCALE GENOMIC DNA]</scope>
    <source>
        <strain evidence="6">cv. Daliak</strain>
    </source>
</reference>
<dbReference type="OrthoDB" id="65569at2759"/>
<dbReference type="AlphaFoldDB" id="A0A2Z6N5N2"/>
<sequence length="254" mass="28918">MDSYRFSISWSRILPNGKLSGGINQEGIDYYNNLINELLDKGIQPFVTLFHWDLPQVLEDEYGGFLSSQIIDDFQDYADLCFKEFGDRVKYWNTLNEPWLFSNGGYALGTTAPGRCSEPTCLGGDSGIEPYIVTHNQILAHAKAVHVYKNMYEAVQKGQIGITLVTNWFVPLGDNSIPDKKATQRALDFQFGCYINNAPPQGNAKPSFTTDPMTNTSCMNEFNDPTLSVEEALLDNYRIDYYYRHFYYIRSAIK</sequence>
<evidence type="ECO:0000256" key="3">
    <source>
        <dbReference type="ARBA" id="ARBA00023295"/>
    </source>
</evidence>
<dbReference type="SUPFAM" id="SSF51445">
    <property type="entry name" value="(Trans)glycosidases"/>
    <property type="match status" value="1"/>
</dbReference>
<dbReference type="GO" id="GO:0008422">
    <property type="term" value="F:beta-glucosidase activity"/>
    <property type="evidence" value="ECO:0007669"/>
    <property type="project" value="TreeGrafter"/>
</dbReference>
<evidence type="ECO:0000313" key="6">
    <source>
        <dbReference type="Proteomes" id="UP000242715"/>
    </source>
</evidence>
<organism evidence="5 6">
    <name type="scientific">Trifolium subterraneum</name>
    <name type="common">Subterranean clover</name>
    <dbReference type="NCBI Taxonomy" id="3900"/>
    <lineage>
        <taxon>Eukaryota</taxon>
        <taxon>Viridiplantae</taxon>
        <taxon>Streptophyta</taxon>
        <taxon>Embryophyta</taxon>
        <taxon>Tracheophyta</taxon>
        <taxon>Spermatophyta</taxon>
        <taxon>Magnoliopsida</taxon>
        <taxon>eudicotyledons</taxon>
        <taxon>Gunneridae</taxon>
        <taxon>Pentapetalae</taxon>
        <taxon>rosids</taxon>
        <taxon>fabids</taxon>
        <taxon>Fabales</taxon>
        <taxon>Fabaceae</taxon>
        <taxon>Papilionoideae</taxon>
        <taxon>50 kb inversion clade</taxon>
        <taxon>NPAAA clade</taxon>
        <taxon>Hologalegina</taxon>
        <taxon>IRL clade</taxon>
        <taxon>Trifolieae</taxon>
        <taxon>Trifolium</taxon>
    </lineage>
</organism>
<name>A0A2Z6N5N2_TRISU</name>
<gene>
    <name evidence="5" type="ORF">TSUD_396560</name>
</gene>
<dbReference type="InterPro" id="IPR001360">
    <property type="entry name" value="Glyco_hydro_1"/>
</dbReference>